<dbReference type="AlphaFoldDB" id="A0A1B7X5D3"/>
<reference evidence="1 2" key="1">
    <citation type="submission" date="2015-09" db="EMBL/GenBank/DDBJ databases">
        <title>Aphanizomenon flos-aquae WA102.</title>
        <authorList>
            <person name="Driscoll C."/>
        </authorList>
    </citation>
    <scope>NUCLEOTIDE SEQUENCE [LARGE SCALE GENOMIC DNA]</scope>
    <source>
        <strain evidence="1">WA102</strain>
    </source>
</reference>
<organism evidence="1 2">
    <name type="scientific">Aphanizomenon flos-aquae WA102</name>
    <dbReference type="NCBI Taxonomy" id="1710896"/>
    <lineage>
        <taxon>Bacteria</taxon>
        <taxon>Bacillati</taxon>
        <taxon>Cyanobacteriota</taxon>
        <taxon>Cyanophyceae</taxon>
        <taxon>Nostocales</taxon>
        <taxon>Aphanizomenonaceae</taxon>
        <taxon>Aphanizomenon</taxon>
    </lineage>
</organism>
<evidence type="ECO:0000313" key="1">
    <source>
        <dbReference type="EMBL" id="OBQ44563.1"/>
    </source>
</evidence>
<dbReference type="EMBL" id="LJOW01000020">
    <property type="protein sequence ID" value="OBQ44563.1"/>
    <property type="molecule type" value="Genomic_DNA"/>
</dbReference>
<sequence length="63" mass="7170">MTAKQQFDEWYGSVGIRSYSKNHGSAEGHEEYMAIAWMSGYHSALKDIQEIIKNDTSKADNSR</sequence>
<dbReference type="Proteomes" id="UP000092093">
    <property type="component" value="Unassembled WGS sequence"/>
</dbReference>
<comment type="caution">
    <text evidence="1">The sequence shown here is derived from an EMBL/GenBank/DDBJ whole genome shotgun (WGS) entry which is preliminary data.</text>
</comment>
<gene>
    <name evidence="1" type="ORF">AN484_06670</name>
</gene>
<name>A0A1B7X5D3_APHFL</name>
<accession>A0A1B7X5D3</accession>
<evidence type="ECO:0000313" key="2">
    <source>
        <dbReference type="Proteomes" id="UP000092093"/>
    </source>
</evidence>
<protein>
    <submittedName>
        <fullName evidence="1">Uncharacterized protein</fullName>
    </submittedName>
</protein>
<proteinExistence type="predicted"/>